<dbReference type="OrthoDB" id="347813at2759"/>
<reference evidence="2" key="2">
    <citation type="submission" date="2013-10" db="EMBL/GenBank/DDBJ databases">
        <authorList>
            <person name="Aslett M."/>
        </authorList>
    </citation>
    <scope>NUCLEOTIDE SEQUENCE [LARGE SCALE GENOMIC DNA]</scope>
    <source>
        <strain evidence="2">Houghton</strain>
    </source>
</reference>
<name>U6MVR8_9EIME</name>
<evidence type="ECO:0000313" key="2">
    <source>
        <dbReference type="EMBL" id="CDJ65825.1"/>
    </source>
</evidence>
<keyword evidence="1" id="KW-0732">Signal</keyword>
<protein>
    <submittedName>
        <fullName evidence="2">Uncharacterized protein</fullName>
    </submittedName>
</protein>
<proteinExistence type="predicted"/>
<keyword evidence="3" id="KW-1185">Reference proteome</keyword>
<dbReference type="Proteomes" id="UP000030754">
    <property type="component" value="Unassembled WGS sequence"/>
</dbReference>
<dbReference type="VEuPathDB" id="ToxoDB:ENH_00010920"/>
<feature type="signal peptide" evidence="1">
    <location>
        <begin position="1"/>
        <end position="17"/>
    </location>
</feature>
<organism evidence="2 3">
    <name type="scientific">Eimeria necatrix</name>
    <dbReference type="NCBI Taxonomy" id="51315"/>
    <lineage>
        <taxon>Eukaryota</taxon>
        <taxon>Sar</taxon>
        <taxon>Alveolata</taxon>
        <taxon>Apicomplexa</taxon>
        <taxon>Conoidasida</taxon>
        <taxon>Coccidia</taxon>
        <taxon>Eucoccidiorida</taxon>
        <taxon>Eimeriorina</taxon>
        <taxon>Eimeriidae</taxon>
        <taxon>Eimeria</taxon>
    </lineage>
</organism>
<gene>
    <name evidence="2" type="ORF">ENH_00010920</name>
</gene>
<feature type="chain" id="PRO_5004674032" evidence="1">
    <location>
        <begin position="18"/>
        <end position="225"/>
    </location>
</feature>
<dbReference type="GeneID" id="25471277"/>
<evidence type="ECO:0000256" key="1">
    <source>
        <dbReference type="SAM" id="SignalP"/>
    </source>
</evidence>
<evidence type="ECO:0000313" key="3">
    <source>
        <dbReference type="Proteomes" id="UP000030754"/>
    </source>
</evidence>
<dbReference type="EMBL" id="HG723302">
    <property type="protein sequence ID" value="CDJ65825.1"/>
    <property type="molecule type" value="Genomic_DNA"/>
</dbReference>
<dbReference type="AlphaFoldDB" id="U6MVR8"/>
<sequence>MFPSGLMLLLLAELAELQQLYPAAAAATDNATSSTQANSDPHDSAWVFSVESVSRMVPLLQRAEAATRLRSIVMDFPRHSKGPPVVLLHPTPVSPLQQLKLLQSAREAFAAEERLLPGIFEYHARTLLLVLHAATSARYSPREVLRQGLSRAGLATAVLDMGAALDSEVPNSSGPRKDTHSKFVEESESAVEAAEAFVRDLQRLTSSNDTWGALRTEFSSCGDNL</sequence>
<reference evidence="2" key="1">
    <citation type="submission" date="2013-10" db="EMBL/GenBank/DDBJ databases">
        <title>Genomic analysis of the causative agents of coccidiosis in chickens.</title>
        <authorList>
            <person name="Reid A.J."/>
            <person name="Blake D."/>
            <person name="Billington K."/>
            <person name="Browne H."/>
            <person name="Dunn M."/>
            <person name="Hung S."/>
            <person name="Kawahara F."/>
            <person name="Miranda-Saavedra D."/>
            <person name="Mourier T."/>
            <person name="Nagra H."/>
            <person name="Otto T.D."/>
            <person name="Rawlings N."/>
            <person name="Sanchez A."/>
            <person name="Sanders M."/>
            <person name="Subramaniam C."/>
            <person name="Tay Y."/>
            <person name="Dear P."/>
            <person name="Doerig C."/>
            <person name="Gruber A."/>
            <person name="Parkinson J."/>
            <person name="Shirley M."/>
            <person name="Wan K.L."/>
            <person name="Berriman M."/>
            <person name="Tomley F."/>
            <person name="Pain A."/>
        </authorList>
    </citation>
    <scope>NUCLEOTIDE SEQUENCE [LARGE SCALE GENOMIC DNA]</scope>
    <source>
        <strain evidence="2">Houghton</strain>
    </source>
</reference>
<accession>U6MVR8</accession>
<dbReference type="RefSeq" id="XP_013434292.1">
    <property type="nucleotide sequence ID" value="XM_013578838.1"/>
</dbReference>